<dbReference type="WBParaSite" id="SMUV_0000377501-mRNA-1">
    <property type="protein sequence ID" value="SMUV_0000377501-mRNA-1"/>
    <property type="gene ID" value="SMUV_0000377501"/>
</dbReference>
<evidence type="ECO:0000313" key="2">
    <source>
        <dbReference type="Proteomes" id="UP000046393"/>
    </source>
</evidence>
<evidence type="ECO:0000256" key="1">
    <source>
        <dbReference type="SAM" id="Phobius"/>
    </source>
</evidence>
<protein>
    <submittedName>
        <fullName evidence="3">Transmembrane protein</fullName>
    </submittedName>
</protein>
<sequence length="200" mass="23205">MIETIRIREKYIVESGRPISCYGFQWISGLLSSYSCQEYYNSLHSSGIYWNLNVIQFGRSIGAFLNNLLEELYWPYQISAFCIVFTCTFFAIFSRHSHDFSFFYGMVRVTPSRISNSLKAEKELTSTTSDGEFVKQCKVDLLSPKKVKMISLKVHSSRWKSPRLERCSLLRSKLRAVILCLQGCKLNDNFILLLQDECLQ</sequence>
<feature type="transmembrane region" description="Helical" evidence="1">
    <location>
        <begin position="74"/>
        <end position="93"/>
    </location>
</feature>
<proteinExistence type="predicted"/>
<reference evidence="3" key="1">
    <citation type="submission" date="2016-04" db="UniProtKB">
        <authorList>
            <consortium name="WormBaseParasite"/>
        </authorList>
    </citation>
    <scope>IDENTIFICATION</scope>
</reference>
<keyword evidence="1" id="KW-1133">Transmembrane helix</keyword>
<keyword evidence="1" id="KW-0812">Transmembrane</keyword>
<dbReference type="AlphaFoldDB" id="A0A0N5AHC5"/>
<keyword evidence="2" id="KW-1185">Reference proteome</keyword>
<name>A0A0N5AHC5_9BILA</name>
<evidence type="ECO:0000313" key="3">
    <source>
        <dbReference type="WBParaSite" id="SMUV_0000377501-mRNA-1"/>
    </source>
</evidence>
<keyword evidence="1" id="KW-0472">Membrane</keyword>
<organism evidence="2 3">
    <name type="scientific">Syphacia muris</name>
    <dbReference type="NCBI Taxonomy" id="451379"/>
    <lineage>
        <taxon>Eukaryota</taxon>
        <taxon>Metazoa</taxon>
        <taxon>Ecdysozoa</taxon>
        <taxon>Nematoda</taxon>
        <taxon>Chromadorea</taxon>
        <taxon>Rhabditida</taxon>
        <taxon>Spirurina</taxon>
        <taxon>Oxyuridomorpha</taxon>
        <taxon>Oxyuroidea</taxon>
        <taxon>Oxyuridae</taxon>
        <taxon>Syphacia</taxon>
    </lineage>
</organism>
<accession>A0A0N5AHC5</accession>
<dbReference type="Proteomes" id="UP000046393">
    <property type="component" value="Unplaced"/>
</dbReference>